<sequence length="60" mass="6272">MLTTLAAIAAIFALLAGGIAVDRVYRRFAARNPELGPYRSSDGCSCCAQRDKGCSASSCD</sequence>
<reference evidence="1 2" key="1">
    <citation type="submission" date="2020-08" db="EMBL/GenBank/DDBJ databases">
        <title>Genome sequencing of Purple Non-Sulfur Bacteria from various extreme environments.</title>
        <authorList>
            <person name="Mayer M."/>
        </authorList>
    </citation>
    <scope>NUCLEOTIDE SEQUENCE [LARGE SCALE GENOMIC DNA]</scope>
    <source>
        <strain evidence="1 2">2761</strain>
    </source>
</reference>
<comment type="caution">
    <text evidence="1">The sequence shown here is derived from an EMBL/GenBank/DDBJ whole genome shotgun (WGS) entry which is preliminary data.</text>
</comment>
<protein>
    <recommendedName>
        <fullName evidence="3">FeoB-associated Cys-rich membrane protein</fullName>
    </recommendedName>
</protein>
<dbReference type="Proteomes" id="UP000587070">
    <property type="component" value="Unassembled WGS sequence"/>
</dbReference>
<dbReference type="AlphaFoldDB" id="A0A840G378"/>
<gene>
    <name evidence="1" type="ORF">GGD90_000732</name>
</gene>
<dbReference type="RefSeq" id="WP_153115915.1">
    <property type="nucleotide sequence ID" value="NZ_JACIGE010000002.1"/>
</dbReference>
<dbReference type="OrthoDB" id="9155025at2"/>
<evidence type="ECO:0008006" key="3">
    <source>
        <dbReference type="Google" id="ProtNLM"/>
    </source>
</evidence>
<accession>A0A840G378</accession>
<evidence type="ECO:0000313" key="1">
    <source>
        <dbReference type="EMBL" id="MBB4246375.1"/>
    </source>
</evidence>
<name>A0A840G378_RHOTE</name>
<keyword evidence="2" id="KW-1185">Reference proteome</keyword>
<proteinExistence type="predicted"/>
<organism evidence="1 2">
    <name type="scientific">Rhodocyclus tenuis</name>
    <name type="common">Rhodospirillum tenue</name>
    <dbReference type="NCBI Taxonomy" id="1066"/>
    <lineage>
        <taxon>Bacteria</taxon>
        <taxon>Pseudomonadati</taxon>
        <taxon>Pseudomonadota</taxon>
        <taxon>Betaproteobacteria</taxon>
        <taxon>Rhodocyclales</taxon>
        <taxon>Rhodocyclaceae</taxon>
        <taxon>Rhodocyclus</taxon>
    </lineage>
</organism>
<dbReference type="EMBL" id="JACIGE010000002">
    <property type="protein sequence ID" value="MBB4246375.1"/>
    <property type="molecule type" value="Genomic_DNA"/>
</dbReference>
<evidence type="ECO:0000313" key="2">
    <source>
        <dbReference type="Proteomes" id="UP000587070"/>
    </source>
</evidence>